<evidence type="ECO:0000313" key="2">
    <source>
        <dbReference type="EMBL" id="MCZ4587702.1"/>
    </source>
</evidence>
<feature type="region of interest" description="Disordered" evidence="1">
    <location>
        <begin position="132"/>
        <end position="165"/>
    </location>
</feature>
<name>A0AAX3YP99_RHOOP</name>
<dbReference type="RefSeq" id="WP_269592049.1">
    <property type="nucleotide sequence ID" value="NZ_CP130954.1"/>
</dbReference>
<accession>A0AAX3YP99</accession>
<evidence type="ECO:0000313" key="3">
    <source>
        <dbReference type="EMBL" id="WLF51302.1"/>
    </source>
</evidence>
<keyword evidence="3" id="KW-0614">Plasmid</keyword>
<proteinExistence type="predicted"/>
<dbReference type="Proteomes" id="UP001231166">
    <property type="component" value="Plasmid pRho-VOC14-C342"/>
</dbReference>
<evidence type="ECO:0000313" key="4">
    <source>
        <dbReference type="Proteomes" id="UP001066327"/>
    </source>
</evidence>
<gene>
    <name evidence="2" type="ORF">O4328_29110</name>
    <name evidence="3" type="ORF">Q5707_38730</name>
</gene>
<evidence type="ECO:0000313" key="5">
    <source>
        <dbReference type="Proteomes" id="UP001231166"/>
    </source>
</evidence>
<dbReference type="EMBL" id="CP130954">
    <property type="protein sequence ID" value="WLF51302.1"/>
    <property type="molecule type" value="Genomic_DNA"/>
</dbReference>
<dbReference type="Proteomes" id="UP001066327">
    <property type="component" value="Unassembled WGS sequence"/>
</dbReference>
<dbReference type="AlphaFoldDB" id="A0AAX3YP99"/>
<reference evidence="2" key="1">
    <citation type="submission" date="2022-12" db="EMBL/GenBank/DDBJ databases">
        <authorList>
            <person name="Krivoruchko A.V."/>
            <person name="Elkin A."/>
        </authorList>
    </citation>
    <scope>NUCLEOTIDE SEQUENCE</scope>
    <source>
        <strain evidence="2">IEGM 249</strain>
    </source>
</reference>
<sequence>MSNAELVFEMAATRLRSVAGRATPGPYLRSNAVPGALRCVDAPDGGEQHLAFGIARKEDFRLLVGADPGMFELLAAVFASTSGTDAAAPELAELSAYLSQKMGLKLPPVEFSPPDDRVDELPELPVAVAPVVASERTPAPPPQPSRGTAVTRPTAHVPALDAADL</sequence>
<reference evidence="3" key="2">
    <citation type="submission" date="2023-07" db="EMBL/GenBank/DDBJ databases">
        <title>Genomic analysis of Rhodococcus opacus VOC-14 with glycol ethers degradation activity.</title>
        <authorList>
            <person name="Narkevich D.A."/>
            <person name="Hlushen A.M."/>
            <person name="Akhremchuk A.E."/>
            <person name="Sikolenko M.A."/>
            <person name="Valentovich L.N."/>
        </authorList>
    </citation>
    <scope>NUCLEOTIDE SEQUENCE</scope>
    <source>
        <strain evidence="3">VOC-14</strain>
        <plasmid evidence="3">pRho-VOC14-C342</plasmid>
    </source>
</reference>
<dbReference type="EMBL" id="JAPWIS010000017">
    <property type="protein sequence ID" value="MCZ4587702.1"/>
    <property type="molecule type" value="Genomic_DNA"/>
</dbReference>
<protein>
    <submittedName>
        <fullName evidence="3">Uncharacterized protein</fullName>
    </submittedName>
</protein>
<evidence type="ECO:0000256" key="1">
    <source>
        <dbReference type="SAM" id="MobiDB-lite"/>
    </source>
</evidence>
<keyword evidence="4" id="KW-1185">Reference proteome</keyword>
<geneLocation type="plasmid" evidence="3 5">
    <name>pRho-VOC14-C342</name>
</geneLocation>
<organism evidence="3 5">
    <name type="scientific">Rhodococcus opacus</name>
    <name type="common">Nocardia opaca</name>
    <dbReference type="NCBI Taxonomy" id="37919"/>
    <lineage>
        <taxon>Bacteria</taxon>
        <taxon>Bacillati</taxon>
        <taxon>Actinomycetota</taxon>
        <taxon>Actinomycetes</taxon>
        <taxon>Mycobacteriales</taxon>
        <taxon>Nocardiaceae</taxon>
        <taxon>Rhodococcus</taxon>
    </lineage>
</organism>